<dbReference type="AlphaFoldDB" id="D8LHK4"/>
<dbReference type="PANTHER" id="PTHR10803:SF3">
    <property type="entry name" value="ATPASE GET3"/>
    <property type="match status" value="1"/>
</dbReference>
<dbReference type="InterPro" id="IPR016300">
    <property type="entry name" value="ATPase_ArsA/GET3"/>
</dbReference>
<feature type="domain" description="ArsA/GET3 Anion-transporting ATPase-like" evidence="2">
    <location>
        <begin position="157"/>
        <end position="227"/>
    </location>
</feature>
<name>D8LHK4_ECTSI</name>
<reference evidence="3 4" key="1">
    <citation type="journal article" date="2010" name="Nature">
        <title>The Ectocarpus genome and the independent evolution of multicellularity in brown algae.</title>
        <authorList>
            <person name="Cock J.M."/>
            <person name="Sterck L."/>
            <person name="Rouze P."/>
            <person name="Scornet D."/>
            <person name="Allen A.E."/>
            <person name="Amoutzias G."/>
            <person name="Anthouard V."/>
            <person name="Artiguenave F."/>
            <person name="Aury J.M."/>
            <person name="Badger J.H."/>
            <person name="Beszteri B."/>
            <person name="Billiau K."/>
            <person name="Bonnet E."/>
            <person name="Bothwell J.H."/>
            <person name="Bowler C."/>
            <person name="Boyen C."/>
            <person name="Brownlee C."/>
            <person name="Carrano C.J."/>
            <person name="Charrier B."/>
            <person name="Cho G.Y."/>
            <person name="Coelho S.M."/>
            <person name="Collen J."/>
            <person name="Corre E."/>
            <person name="Da Silva C."/>
            <person name="Delage L."/>
            <person name="Delaroque N."/>
            <person name="Dittami S.M."/>
            <person name="Doulbeau S."/>
            <person name="Elias M."/>
            <person name="Farnham G."/>
            <person name="Gachon C.M."/>
            <person name="Gschloessl B."/>
            <person name="Heesch S."/>
            <person name="Jabbari K."/>
            <person name="Jubin C."/>
            <person name="Kawai H."/>
            <person name="Kimura K."/>
            <person name="Kloareg B."/>
            <person name="Kupper F.C."/>
            <person name="Lang D."/>
            <person name="Le Bail A."/>
            <person name="Leblanc C."/>
            <person name="Lerouge P."/>
            <person name="Lohr M."/>
            <person name="Lopez P.J."/>
            <person name="Martens C."/>
            <person name="Maumus F."/>
            <person name="Michel G."/>
            <person name="Miranda-Saavedra D."/>
            <person name="Morales J."/>
            <person name="Moreau H."/>
            <person name="Motomura T."/>
            <person name="Nagasato C."/>
            <person name="Napoli C.A."/>
            <person name="Nelson D.R."/>
            <person name="Nyvall-Collen P."/>
            <person name="Peters A.F."/>
            <person name="Pommier C."/>
            <person name="Potin P."/>
            <person name="Poulain J."/>
            <person name="Quesneville H."/>
            <person name="Read B."/>
            <person name="Rensing S.A."/>
            <person name="Ritter A."/>
            <person name="Rousvoal S."/>
            <person name="Samanta M."/>
            <person name="Samson G."/>
            <person name="Schroeder D.C."/>
            <person name="Segurens B."/>
            <person name="Strittmatter M."/>
            <person name="Tonon T."/>
            <person name="Tregear J.W."/>
            <person name="Valentin K."/>
            <person name="von Dassow P."/>
            <person name="Yamagishi T."/>
            <person name="Van de Peer Y."/>
            <person name="Wincker P."/>
        </authorList>
    </citation>
    <scope>NUCLEOTIDE SEQUENCE [LARGE SCALE GENOMIC DNA]</scope>
    <source>
        <strain evidence="4">Ec32 / CCAP1310/4</strain>
    </source>
</reference>
<proteinExistence type="inferred from homology"/>
<dbReference type="Proteomes" id="UP000002630">
    <property type="component" value="Linkage Group LG04"/>
</dbReference>
<dbReference type="STRING" id="2880.D8LHK4"/>
<dbReference type="Gene3D" id="3.40.50.300">
    <property type="entry name" value="P-loop containing nucleotide triphosphate hydrolases"/>
    <property type="match status" value="2"/>
</dbReference>
<evidence type="ECO:0000313" key="3">
    <source>
        <dbReference type="EMBL" id="CBN79286.2"/>
    </source>
</evidence>
<dbReference type="EMBL" id="FN649729">
    <property type="protein sequence ID" value="CBN79286.2"/>
    <property type="molecule type" value="Genomic_DNA"/>
</dbReference>
<dbReference type="SUPFAM" id="SSF52540">
    <property type="entry name" value="P-loop containing nucleoside triphosphate hydrolases"/>
    <property type="match status" value="1"/>
</dbReference>
<keyword evidence="4" id="KW-1185">Reference proteome</keyword>
<dbReference type="GO" id="GO:0016887">
    <property type="term" value="F:ATP hydrolysis activity"/>
    <property type="evidence" value="ECO:0007669"/>
    <property type="project" value="InterPro"/>
</dbReference>
<dbReference type="GO" id="GO:0005524">
    <property type="term" value="F:ATP binding"/>
    <property type="evidence" value="ECO:0007669"/>
    <property type="project" value="InterPro"/>
</dbReference>
<dbReference type="PANTHER" id="PTHR10803">
    <property type="entry name" value="ARSENICAL PUMP-DRIVING ATPASE ARSENITE-TRANSLOCATING ATPASE"/>
    <property type="match status" value="1"/>
</dbReference>
<dbReference type="CDD" id="cd02035">
    <property type="entry name" value="ArsA"/>
    <property type="match status" value="1"/>
</dbReference>
<dbReference type="OrthoDB" id="1770at2759"/>
<dbReference type="EMBL" id="FN648371">
    <property type="protein sequence ID" value="CBN79286.2"/>
    <property type="molecule type" value="Genomic_DNA"/>
</dbReference>
<dbReference type="Pfam" id="PF02374">
    <property type="entry name" value="ArsA_ATPase"/>
    <property type="match status" value="2"/>
</dbReference>
<dbReference type="GO" id="GO:0043529">
    <property type="term" value="C:GET complex"/>
    <property type="evidence" value="ECO:0007669"/>
    <property type="project" value="TreeGrafter"/>
</dbReference>
<evidence type="ECO:0000259" key="2">
    <source>
        <dbReference type="Pfam" id="PF02374"/>
    </source>
</evidence>
<comment type="similarity">
    <text evidence="1">Belongs to the arsA ATPase family.</text>
</comment>
<protein>
    <submittedName>
        <fullName evidence="3">Arsenical pump-driving ATPase (Partial)</fullName>
    </submittedName>
</protein>
<feature type="non-terminal residue" evidence="3">
    <location>
        <position position="231"/>
    </location>
</feature>
<evidence type="ECO:0000313" key="4">
    <source>
        <dbReference type="Proteomes" id="UP000002630"/>
    </source>
</evidence>
<organism evidence="3 4">
    <name type="scientific">Ectocarpus siliculosus</name>
    <name type="common">Brown alga</name>
    <name type="synonym">Conferva siliculosa</name>
    <dbReference type="NCBI Taxonomy" id="2880"/>
    <lineage>
        <taxon>Eukaryota</taxon>
        <taxon>Sar</taxon>
        <taxon>Stramenopiles</taxon>
        <taxon>Ochrophyta</taxon>
        <taxon>PX clade</taxon>
        <taxon>Phaeophyceae</taxon>
        <taxon>Ectocarpales</taxon>
        <taxon>Ectocarpaceae</taxon>
        <taxon>Ectocarpus</taxon>
    </lineage>
</organism>
<dbReference type="GO" id="GO:0071816">
    <property type="term" value="P:tail-anchored membrane protein insertion into ER membrane"/>
    <property type="evidence" value="ECO:0007669"/>
    <property type="project" value="TreeGrafter"/>
</dbReference>
<dbReference type="InterPro" id="IPR025723">
    <property type="entry name" value="ArsA/GET3_ATPase-like"/>
</dbReference>
<dbReference type="eggNOG" id="KOG2825">
    <property type="taxonomic scope" value="Eukaryota"/>
</dbReference>
<gene>
    <name evidence="3" type="ORF">Esi_0196_0051</name>
</gene>
<dbReference type="OMA" id="AMANWRR"/>
<sequence length="231" mass="25070">MADFGELDPSLKNLVDQESLQWIFVGGKGGVGKTTTSCCVAAQMSKARESVLIISTDPAHNLSDAFGQKFTKDPTLVNGFDNLYCMEVEPTVDMDELAVTDGMSQDAADGIKGMFPDMSNSMPGVVEAMSFAVLMKIVQNMTFSPSRLPAPPPPPSMFSDMSKSLPGVQQGLSFPQLLKKGEKMNFSCLVFQTGPTGNTLRVVSFPNIMDKGLSKLKELKKKFSRLFFPFG</sequence>
<dbReference type="InParanoid" id="D8LHK4"/>
<accession>D8LHK4</accession>
<dbReference type="InterPro" id="IPR027417">
    <property type="entry name" value="P-loop_NTPase"/>
</dbReference>
<feature type="domain" description="ArsA/GET3 Anion-transporting ATPase-like" evidence="2">
    <location>
        <begin position="21"/>
        <end position="144"/>
    </location>
</feature>
<evidence type="ECO:0000256" key="1">
    <source>
        <dbReference type="ARBA" id="ARBA00011040"/>
    </source>
</evidence>